<keyword evidence="2" id="KW-1185">Reference proteome</keyword>
<reference evidence="1 2" key="1">
    <citation type="submission" date="2009-01" db="EMBL/GenBank/DDBJ databases">
        <authorList>
            <person name="Fulton L."/>
            <person name="Clifton S."/>
            <person name="Chinwalla A.T."/>
            <person name="Mitreva M."/>
            <person name="Sodergren E."/>
            <person name="Weinstock G."/>
            <person name="Clifton S."/>
            <person name="Dooling D.J."/>
            <person name="Fulton B."/>
            <person name="Minx P."/>
            <person name="Pepin K.H."/>
            <person name="Johnson M."/>
            <person name="Bhonagiri V."/>
            <person name="Nash W.E."/>
            <person name="Mardis E.R."/>
            <person name="Wilson R.K."/>
        </authorList>
    </citation>
    <scope>NUCLEOTIDE SEQUENCE [LARGE SCALE GENOMIC DNA]</scope>
    <source>
        <strain evidence="1 2">NRL30031/H210</strain>
    </source>
</reference>
<accession>C0EK63</accession>
<dbReference type="EMBL" id="ACEN01000005">
    <property type="protein sequence ID" value="EEG34686.1"/>
    <property type="molecule type" value="Genomic_DNA"/>
</dbReference>
<evidence type="ECO:0000313" key="1">
    <source>
        <dbReference type="EMBL" id="EEG34686.1"/>
    </source>
</evidence>
<evidence type="ECO:0000313" key="2">
    <source>
        <dbReference type="Proteomes" id="UP000004457"/>
    </source>
</evidence>
<dbReference type="AlphaFoldDB" id="C0EK63"/>
<organism evidence="1 2">
    <name type="scientific">Neisseria flavescens NRL30031/H210</name>
    <dbReference type="NCBI Taxonomy" id="546264"/>
    <lineage>
        <taxon>Bacteria</taxon>
        <taxon>Pseudomonadati</taxon>
        <taxon>Pseudomonadota</taxon>
        <taxon>Betaproteobacteria</taxon>
        <taxon>Neisseriales</taxon>
        <taxon>Neisseriaceae</taxon>
        <taxon>Neisseria</taxon>
    </lineage>
</organism>
<comment type="caution">
    <text evidence="1">The sequence shown here is derived from an EMBL/GenBank/DDBJ whole genome shotgun (WGS) entry which is preliminary data.</text>
</comment>
<sequence length="40" mass="4704">MFQTACLLHSDIRPSENRMLEWFEQTVPMPCETNFQTASN</sequence>
<name>C0EK63_NEIFL</name>
<protein>
    <submittedName>
        <fullName evidence="1">Uncharacterized protein</fullName>
    </submittedName>
</protein>
<gene>
    <name evidence="1" type="ORF">NEIFLAOT_00305</name>
</gene>
<proteinExistence type="predicted"/>
<dbReference type="Proteomes" id="UP000004457">
    <property type="component" value="Unassembled WGS sequence"/>
</dbReference>